<dbReference type="RefSeq" id="WP_153370812.1">
    <property type="nucleotide sequence ID" value="NZ_CP045650.1"/>
</dbReference>
<dbReference type="AlphaFoldDB" id="A0A5Q0P0Z3"/>
<dbReference type="EMBL" id="CP045650">
    <property type="protein sequence ID" value="QGA10406.1"/>
    <property type="molecule type" value="Genomic_DNA"/>
</dbReference>
<accession>A0A5Q0P0Z3</accession>
<keyword evidence="1" id="KW-0812">Transmembrane</keyword>
<evidence type="ECO:0000256" key="1">
    <source>
        <dbReference type="SAM" id="Phobius"/>
    </source>
</evidence>
<reference evidence="4 5" key="1">
    <citation type="submission" date="2019-10" db="EMBL/GenBank/DDBJ databases">
        <authorList>
            <person name="Dong K."/>
        </authorList>
    </citation>
    <scope>NUCLEOTIDE SEQUENCE [LARGE SCALE GENOMIC DNA]</scope>
    <source>
        <strain evidence="3">Dk386</strain>
        <strain evidence="4">dk386</strain>
        <strain evidence="5">dk771</strain>
        <strain evidence="2">Dk771</strain>
    </source>
</reference>
<feature type="transmembrane region" description="Helical" evidence="1">
    <location>
        <begin position="20"/>
        <end position="37"/>
    </location>
</feature>
<gene>
    <name evidence="3" type="ORF">GFH30_02885</name>
    <name evidence="2" type="ORF">GHJ48_12330</name>
</gene>
<sequence>MKQPLSLFAKQRGVTLVESLISLLLFSIIVLGSGAAIKSMITTQKDMNIGFIIVNEMQNRLQAAQTQTSVANLCSRISTATKSIGNTTYYFKCFTQRMSTDWTVEMPILVASQKADVLDSCITNGPDPSCYVVGR</sequence>
<dbReference type="Pfam" id="PF07963">
    <property type="entry name" value="N_methyl"/>
    <property type="match status" value="1"/>
</dbReference>
<dbReference type="Proteomes" id="UP000480556">
    <property type="component" value="Unassembled WGS sequence"/>
</dbReference>
<evidence type="ECO:0000313" key="2">
    <source>
        <dbReference type="EMBL" id="MQW93168.1"/>
    </source>
</evidence>
<organism evidence="2 5">
    <name type="scientific">Acinetobacter wanghuae</name>
    <dbReference type="NCBI Taxonomy" id="2662362"/>
    <lineage>
        <taxon>Bacteria</taxon>
        <taxon>Pseudomonadati</taxon>
        <taxon>Pseudomonadota</taxon>
        <taxon>Gammaproteobacteria</taxon>
        <taxon>Moraxellales</taxon>
        <taxon>Moraxellaceae</taxon>
        <taxon>Acinetobacter</taxon>
    </lineage>
</organism>
<evidence type="ECO:0000313" key="5">
    <source>
        <dbReference type="Proteomes" id="UP000480556"/>
    </source>
</evidence>
<keyword evidence="4" id="KW-1185">Reference proteome</keyword>
<dbReference type="Proteomes" id="UP000327478">
    <property type="component" value="Chromosome"/>
</dbReference>
<dbReference type="NCBIfam" id="TIGR02532">
    <property type="entry name" value="IV_pilin_GFxxxE"/>
    <property type="match status" value="1"/>
</dbReference>
<name>A0A5Q0P0Z3_9GAMM</name>
<protein>
    <submittedName>
        <fullName evidence="2">Prepilin-type N-terminal cleavage/methylation domain-containing protein</fullName>
    </submittedName>
</protein>
<evidence type="ECO:0000313" key="3">
    <source>
        <dbReference type="EMBL" id="QGA10406.1"/>
    </source>
</evidence>
<dbReference type="InterPro" id="IPR012902">
    <property type="entry name" value="N_methyl_site"/>
</dbReference>
<keyword evidence="1" id="KW-1133">Transmembrane helix</keyword>
<keyword evidence="1" id="KW-0472">Membrane</keyword>
<evidence type="ECO:0000313" key="4">
    <source>
        <dbReference type="Proteomes" id="UP000327478"/>
    </source>
</evidence>
<dbReference type="EMBL" id="WITK01000025">
    <property type="protein sequence ID" value="MQW93168.1"/>
    <property type="molecule type" value="Genomic_DNA"/>
</dbReference>
<proteinExistence type="predicted"/>